<evidence type="ECO:0000256" key="1">
    <source>
        <dbReference type="PROSITE-ProRule" id="PRU00473"/>
    </source>
</evidence>
<dbReference type="RefSeq" id="WP_320379837.1">
    <property type="nucleotide sequence ID" value="NZ_JAWDIQ010000001.1"/>
</dbReference>
<gene>
    <name evidence="3" type="ORF">RWD45_10920</name>
</gene>
<dbReference type="SUPFAM" id="SSF103088">
    <property type="entry name" value="OmpA-like"/>
    <property type="match status" value="1"/>
</dbReference>
<keyword evidence="1" id="KW-0472">Membrane</keyword>
<dbReference type="PANTHER" id="PTHR30329:SF21">
    <property type="entry name" value="LIPOPROTEIN YIAD-RELATED"/>
    <property type="match status" value="1"/>
</dbReference>
<dbReference type="InterPro" id="IPR050330">
    <property type="entry name" value="Bact_OuterMem_StrucFunc"/>
</dbReference>
<name>A0ABU5CU57_9BACI</name>
<dbReference type="Gene3D" id="3.30.1330.60">
    <property type="entry name" value="OmpA-like domain"/>
    <property type="match status" value="1"/>
</dbReference>
<organism evidence="3 4">
    <name type="scientific">Paracerasibacillus soli</name>
    <dbReference type="NCBI Taxonomy" id="480284"/>
    <lineage>
        <taxon>Bacteria</taxon>
        <taxon>Bacillati</taxon>
        <taxon>Bacillota</taxon>
        <taxon>Bacilli</taxon>
        <taxon>Bacillales</taxon>
        <taxon>Bacillaceae</taxon>
        <taxon>Paracerasibacillus</taxon>
    </lineage>
</organism>
<dbReference type="Pfam" id="PF00691">
    <property type="entry name" value="OmpA"/>
    <property type="match status" value="1"/>
</dbReference>
<evidence type="ECO:0000313" key="4">
    <source>
        <dbReference type="Proteomes" id="UP001275315"/>
    </source>
</evidence>
<dbReference type="EMBL" id="JAWDIQ010000001">
    <property type="protein sequence ID" value="MDY0408970.1"/>
    <property type="molecule type" value="Genomic_DNA"/>
</dbReference>
<feature type="domain" description="OmpA-like" evidence="2">
    <location>
        <begin position="1"/>
        <end position="80"/>
    </location>
</feature>
<comment type="caution">
    <text evidence="3">The sequence shown here is derived from an EMBL/GenBank/DDBJ whole genome shotgun (WGS) entry which is preliminary data.</text>
</comment>
<dbReference type="CDD" id="cd07185">
    <property type="entry name" value="OmpA_C-like"/>
    <property type="match status" value="1"/>
</dbReference>
<reference evidence="3 4" key="1">
    <citation type="submission" date="2023-10" db="EMBL/GenBank/DDBJ databases">
        <title>Virgibacillus soli CC-YMP-6 genome.</title>
        <authorList>
            <person name="Miliotis G."/>
            <person name="Sengupta P."/>
            <person name="Hameed A."/>
            <person name="Chuvochina M."/>
            <person name="Mcdonagh F."/>
            <person name="Simpson A.C."/>
            <person name="Singh N.K."/>
            <person name="Rekha P.D."/>
            <person name="Raman K."/>
            <person name="Hugenholtz P."/>
            <person name="Venkateswaran K."/>
        </authorList>
    </citation>
    <scope>NUCLEOTIDE SEQUENCE [LARGE SCALE GENOMIC DNA]</scope>
    <source>
        <strain evidence="3 4">CC-YMP-6</strain>
    </source>
</reference>
<keyword evidence="4" id="KW-1185">Reference proteome</keyword>
<accession>A0ABU5CU57</accession>
<proteinExistence type="predicted"/>
<dbReference type="PANTHER" id="PTHR30329">
    <property type="entry name" value="STATOR ELEMENT OF FLAGELLAR MOTOR COMPLEX"/>
    <property type="match status" value="1"/>
</dbReference>
<evidence type="ECO:0000313" key="3">
    <source>
        <dbReference type="EMBL" id="MDY0408970.1"/>
    </source>
</evidence>
<dbReference type="Proteomes" id="UP001275315">
    <property type="component" value="Unassembled WGS sequence"/>
</dbReference>
<dbReference type="PROSITE" id="PS51123">
    <property type="entry name" value="OMPA_2"/>
    <property type="match status" value="1"/>
</dbReference>
<dbReference type="InterPro" id="IPR036737">
    <property type="entry name" value="OmpA-like_sf"/>
</dbReference>
<protein>
    <submittedName>
        <fullName evidence="3">OmpA family protein</fullName>
    </submittedName>
</protein>
<sequence length="88" mass="9910">MIVAGHTDDTPISASGYKSNWELSVSRALNFMKLLLENSKLAPQNFSAKGYGEFQPLEPNTSVENKQKNRRVEVLIVPNYKITVKDKN</sequence>
<evidence type="ECO:0000259" key="2">
    <source>
        <dbReference type="PROSITE" id="PS51123"/>
    </source>
</evidence>
<dbReference type="InterPro" id="IPR006665">
    <property type="entry name" value="OmpA-like"/>
</dbReference>